<proteinExistence type="predicted"/>
<dbReference type="PROSITE" id="PS51257">
    <property type="entry name" value="PROKAR_LIPOPROTEIN"/>
    <property type="match status" value="1"/>
</dbReference>
<reference evidence="1 2" key="1">
    <citation type="submission" date="2022-10" db="EMBL/GenBank/DDBJ databases">
        <title>Comparative genomics and taxonomic characterization of three novel marine species of genus Reichenbachiella exhibiting antioxidant and polysaccharide degradation activities.</title>
        <authorList>
            <person name="Muhammad N."/>
            <person name="Lee Y.-J."/>
            <person name="Ko J."/>
            <person name="Kim S.-G."/>
        </authorList>
    </citation>
    <scope>NUCLEOTIDE SEQUENCE [LARGE SCALE GENOMIC DNA]</scope>
    <source>
        <strain evidence="1 2">ABR2-5</strain>
    </source>
</reference>
<accession>A0ABT3CPD7</accession>
<comment type="caution">
    <text evidence="1">The sequence shown here is derived from an EMBL/GenBank/DDBJ whole genome shotgun (WGS) entry which is preliminary data.</text>
</comment>
<evidence type="ECO:0000313" key="2">
    <source>
        <dbReference type="Proteomes" id="UP001300692"/>
    </source>
</evidence>
<gene>
    <name evidence="1" type="ORF">N7U62_02795</name>
</gene>
<organism evidence="1 2">
    <name type="scientific">Reichenbachiella ulvae</name>
    <dbReference type="NCBI Taxonomy" id="2980104"/>
    <lineage>
        <taxon>Bacteria</taxon>
        <taxon>Pseudomonadati</taxon>
        <taxon>Bacteroidota</taxon>
        <taxon>Cytophagia</taxon>
        <taxon>Cytophagales</taxon>
        <taxon>Reichenbachiellaceae</taxon>
        <taxon>Reichenbachiella</taxon>
    </lineage>
</organism>
<name>A0ABT3CPD7_9BACT</name>
<evidence type="ECO:0000313" key="1">
    <source>
        <dbReference type="EMBL" id="MCV9385570.1"/>
    </source>
</evidence>
<dbReference type="Proteomes" id="UP001300692">
    <property type="component" value="Unassembled WGS sequence"/>
</dbReference>
<sequence length="345" mass="38781">MKSTRFITMLLLGLFFYSCDDNDGVDLIDSSDPNAVIAALEVEGAVFIEGMPPLPSEDQNAPKLWEYEYDELAKVGAGGNMNYSVDLSQGDVAGLYFQIEGADGYLDIPKTTLNQSFEVSDKHYMSRLLQTQEDFALVIPIPEALTSGEICVNYCVYDSENRVSNVVSRCIEIVEPGGKNGDFLVGEWNAIKYVDHYDGMTYEYYFGVPDEYTYGTTIPCNDEIIEVEITESYEDKFLHVTYSKNGGLRYKAEMIDIYLDEENSNCSPSYLEETTAFDLNGVWSYDDSNGSIVLALEYEFSFEGVEKTENVAIEGSIALEDGLLVLTQVGDEYPDEIFKMYFEKK</sequence>
<keyword evidence="2" id="KW-1185">Reference proteome</keyword>
<dbReference type="RefSeq" id="WP_264136355.1">
    <property type="nucleotide sequence ID" value="NZ_JAOYOD010000001.1"/>
</dbReference>
<protein>
    <submittedName>
        <fullName evidence="1">Uncharacterized protein</fullName>
    </submittedName>
</protein>
<dbReference type="EMBL" id="JAOYOD010000001">
    <property type="protein sequence ID" value="MCV9385570.1"/>
    <property type="molecule type" value="Genomic_DNA"/>
</dbReference>